<feature type="transmembrane region" description="Helical" evidence="2">
    <location>
        <begin position="21"/>
        <end position="47"/>
    </location>
</feature>
<comment type="caution">
    <text evidence="4">The sequence shown here is derived from an EMBL/GenBank/DDBJ whole genome shotgun (WGS) entry which is preliminary data.</text>
</comment>
<evidence type="ECO:0000256" key="2">
    <source>
        <dbReference type="SAM" id="Phobius"/>
    </source>
</evidence>
<evidence type="ECO:0000313" key="5">
    <source>
        <dbReference type="Proteomes" id="UP000095658"/>
    </source>
</evidence>
<dbReference type="Pfam" id="PF03448">
    <property type="entry name" value="MgtE_N"/>
    <property type="match status" value="1"/>
</dbReference>
<dbReference type="EMBL" id="MAMP01000024">
    <property type="protein sequence ID" value="OES43611.1"/>
    <property type="molecule type" value="Genomic_DNA"/>
</dbReference>
<dbReference type="RefSeq" id="WP_069939398.1">
    <property type="nucleotide sequence ID" value="NZ_MAMP01000024.1"/>
</dbReference>
<dbReference type="AlphaFoldDB" id="A0A1E7DKK5"/>
<feature type="domain" description="Magnesium transporter MgtE intracellular" evidence="3">
    <location>
        <begin position="146"/>
        <end position="202"/>
    </location>
</feature>
<keyword evidence="2" id="KW-0472">Membrane</keyword>
<dbReference type="SUPFAM" id="SSF158791">
    <property type="entry name" value="MgtE N-terminal domain-like"/>
    <property type="match status" value="1"/>
</dbReference>
<gene>
    <name evidence="4" type="ORF">BA724_10940</name>
</gene>
<keyword evidence="1" id="KW-0175">Coiled coil</keyword>
<dbReference type="Proteomes" id="UP000095658">
    <property type="component" value="Unassembled WGS sequence"/>
</dbReference>
<protein>
    <recommendedName>
        <fullName evidence="3">Magnesium transporter MgtE intracellular domain-containing protein</fullName>
    </recommendedName>
</protein>
<evidence type="ECO:0000259" key="3">
    <source>
        <dbReference type="Pfam" id="PF03448"/>
    </source>
</evidence>
<dbReference type="OrthoDB" id="1724615at2"/>
<keyword evidence="2" id="KW-0812">Transmembrane</keyword>
<proteinExistence type="predicted"/>
<evidence type="ECO:0000313" key="4">
    <source>
        <dbReference type="EMBL" id="OES43611.1"/>
    </source>
</evidence>
<keyword evidence="5" id="KW-1185">Reference proteome</keyword>
<name>A0A1E7DKK5_9BACI</name>
<sequence>MATKKKKVKPAEIEDKKEYNTFQWILFVAVIPLLFALTIALVVMTIAGVNVFEKTKEIAANLPYVSEWIAPAEQDGKLDSEKVVELQAEIKNKEAEIEQLSGDLESSKAEIEELLTEQDRLNAKLKQLQQQQTEAAESDETETVNNVAETYESMDEESIAGIVINLTNNEAVAILQELSVEKQAAVLENLDAKKAAEYTKILSNE</sequence>
<organism evidence="4 5">
    <name type="scientific">Domibacillus iocasae</name>
    <dbReference type="NCBI Taxonomy" id="1714016"/>
    <lineage>
        <taxon>Bacteria</taxon>
        <taxon>Bacillati</taxon>
        <taxon>Bacillota</taxon>
        <taxon>Bacilli</taxon>
        <taxon>Bacillales</taxon>
        <taxon>Bacillaceae</taxon>
        <taxon>Domibacillus</taxon>
    </lineage>
</organism>
<keyword evidence="2" id="KW-1133">Transmembrane helix</keyword>
<feature type="coiled-coil region" evidence="1">
    <location>
        <begin position="83"/>
        <end position="138"/>
    </location>
</feature>
<evidence type="ECO:0000256" key="1">
    <source>
        <dbReference type="SAM" id="Coils"/>
    </source>
</evidence>
<reference evidence="4 5" key="1">
    <citation type="submission" date="2016-06" db="EMBL/GenBank/DDBJ databases">
        <title>Domibacillus iocasae genome sequencing.</title>
        <authorList>
            <person name="Verma A."/>
            <person name="Pal Y."/>
            <person name="Ojha A.K."/>
            <person name="Krishnamurthi S."/>
        </authorList>
    </citation>
    <scope>NUCLEOTIDE SEQUENCE [LARGE SCALE GENOMIC DNA]</scope>
    <source>
        <strain evidence="4 5">DSM 29979</strain>
    </source>
</reference>
<dbReference type="STRING" id="1714016.BA724_10940"/>
<accession>A0A1E7DKK5</accession>
<dbReference type="InterPro" id="IPR006668">
    <property type="entry name" value="Mg_transptr_MgtE_intracell_dom"/>
</dbReference>